<protein>
    <submittedName>
        <fullName evidence="2">Uncharacterized protein</fullName>
    </submittedName>
</protein>
<reference evidence="2 3" key="1">
    <citation type="submission" date="2021-02" db="EMBL/GenBank/DDBJ databases">
        <authorList>
            <person name="Han P."/>
        </authorList>
    </citation>
    <scope>NUCLEOTIDE SEQUENCE [LARGE SCALE GENOMIC DNA]</scope>
    <source>
        <strain evidence="2">Candidatus Nitrospira sp. ZN2</strain>
    </source>
</reference>
<comment type="caution">
    <text evidence="2">The sequence shown here is derived from an EMBL/GenBank/DDBJ whole genome shotgun (WGS) entry which is preliminary data.</text>
</comment>
<evidence type="ECO:0000313" key="2">
    <source>
        <dbReference type="EMBL" id="CAE6798178.1"/>
    </source>
</evidence>
<gene>
    <name evidence="2" type="ORF">NSPZN2_70196</name>
</gene>
<feature type="compositionally biased region" description="Basic and acidic residues" evidence="1">
    <location>
        <begin position="51"/>
        <end position="74"/>
    </location>
</feature>
<sequence>MADGKLCMNISKSLDVSMRFRWTKAHQPVYHYHKGGATHVDDVQHAGMHTETRNVRSRKDDARNDGDVHDRRSDLLASRVTGQRLLRTTRSEASAAPGCGLPTVSCLTAARRHR</sequence>
<name>A0ABM8SAN5_9BACT</name>
<dbReference type="Proteomes" id="UP000675880">
    <property type="component" value="Unassembled WGS sequence"/>
</dbReference>
<keyword evidence="3" id="KW-1185">Reference proteome</keyword>
<feature type="region of interest" description="Disordered" evidence="1">
    <location>
        <begin position="51"/>
        <end position="76"/>
    </location>
</feature>
<accession>A0ABM8SAN5</accession>
<dbReference type="EMBL" id="CAJNBJ010000020">
    <property type="protein sequence ID" value="CAE6798178.1"/>
    <property type="molecule type" value="Genomic_DNA"/>
</dbReference>
<evidence type="ECO:0000256" key="1">
    <source>
        <dbReference type="SAM" id="MobiDB-lite"/>
    </source>
</evidence>
<proteinExistence type="predicted"/>
<organism evidence="2 3">
    <name type="scientific">Nitrospira defluvii</name>
    <dbReference type="NCBI Taxonomy" id="330214"/>
    <lineage>
        <taxon>Bacteria</taxon>
        <taxon>Pseudomonadati</taxon>
        <taxon>Nitrospirota</taxon>
        <taxon>Nitrospiria</taxon>
        <taxon>Nitrospirales</taxon>
        <taxon>Nitrospiraceae</taxon>
        <taxon>Nitrospira</taxon>
    </lineage>
</organism>
<evidence type="ECO:0000313" key="3">
    <source>
        <dbReference type="Proteomes" id="UP000675880"/>
    </source>
</evidence>